<sequence>MPPWGSTWQRWYLRREFDDKKERSQKLKERGIGVARHMYFYDERKRVQVRLQRADPLIEWLKDRGPEQQIALNALQKARAKQVEARLLKLGWGLADIREGENHCDEWKPLVYSTKPLKDQDWKAMLPYLVDALESARGVRIKEELRSREWDRESIVSSWLYSLIDQLGPLDLTLHWKPSNDCLLRDLKDPSHPPFYPQGIERQDVSIHIPPMPPLLTWKESWSPELKELIEKDMPTKEFRLKFQKKQTWLKKQYFNWRHDLEASLVQTLPAWESLKPVVLQSSNPNFKLMVANGTGASVGPSNRLSLNLRRLLRADVRFSSTRRGCLWNGVHYADETIRNWTIDPSTFTYNILFSRITKAILHELQRPDASYLEMRALGKSFLCCRCTGNPVYRTWDDIVDHYAFENEWARIFYQAPIKEMSFPHCLDGKHEKPLVCLVAAQAQVLSSETQDVA</sequence>
<dbReference type="AlphaFoldDB" id="A0A8H3BZH8"/>
<proteinExistence type="predicted"/>
<dbReference type="Proteomes" id="UP000663831">
    <property type="component" value="Unassembled WGS sequence"/>
</dbReference>
<evidence type="ECO:0000313" key="1">
    <source>
        <dbReference type="EMBL" id="CAE6471080.1"/>
    </source>
</evidence>
<comment type="caution">
    <text evidence="1">The sequence shown here is derived from an EMBL/GenBank/DDBJ whole genome shotgun (WGS) entry which is preliminary data.</text>
</comment>
<accession>A0A8H3BZH8</accession>
<protein>
    <submittedName>
        <fullName evidence="1">Uncharacterized protein</fullName>
    </submittedName>
</protein>
<reference evidence="1" key="1">
    <citation type="submission" date="2021-01" db="EMBL/GenBank/DDBJ databases">
        <authorList>
            <person name="Kaushik A."/>
        </authorList>
    </citation>
    <scope>NUCLEOTIDE SEQUENCE</scope>
    <source>
        <strain evidence="1">AG3-1AP</strain>
    </source>
</reference>
<name>A0A8H3BZH8_9AGAM</name>
<evidence type="ECO:0000313" key="2">
    <source>
        <dbReference type="Proteomes" id="UP000663831"/>
    </source>
</evidence>
<gene>
    <name evidence="1" type="ORF">RDB_LOCUS86613</name>
</gene>
<dbReference type="EMBL" id="CAJMWV010002832">
    <property type="protein sequence ID" value="CAE6471080.1"/>
    <property type="molecule type" value="Genomic_DNA"/>
</dbReference>
<organism evidence="1 2">
    <name type="scientific">Rhizoctonia solani</name>
    <dbReference type="NCBI Taxonomy" id="456999"/>
    <lineage>
        <taxon>Eukaryota</taxon>
        <taxon>Fungi</taxon>
        <taxon>Dikarya</taxon>
        <taxon>Basidiomycota</taxon>
        <taxon>Agaricomycotina</taxon>
        <taxon>Agaricomycetes</taxon>
        <taxon>Cantharellales</taxon>
        <taxon>Ceratobasidiaceae</taxon>
        <taxon>Rhizoctonia</taxon>
    </lineage>
</organism>